<dbReference type="GO" id="GO:0003700">
    <property type="term" value="F:DNA-binding transcription factor activity"/>
    <property type="evidence" value="ECO:0007669"/>
    <property type="project" value="TreeGrafter"/>
</dbReference>
<dbReference type="Gene3D" id="1.10.357.10">
    <property type="entry name" value="Tetracycline Repressor, domain 2"/>
    <property type="match status" value="1"/>
</dbReference>
<dbReference type="PROSITE" id="PS50977">
    <property type="entry name" value="HTH_TETR_2"/>
    <property type="match status" value="1"/>
</dbReference>
<gene>
    <name evidence="5" type="ORF">SAMN05421630_11294</name>
</gene>
<dbReference type="PANTHER" id="PTHR30055:SF234">
    <property type="entry name" value="HTH-TYPE TRANSCRIPTIONAL REGULATOR BETI"/>
    <property type="match status" value="1"/>
</dbReference>
<sequence>MPRRADPQRIARKKDEIAVAAGRLFATNGFERTSVAQVAAAAGTSTASVFYYFSDKAALFRAVFERDLPTAEALVGRYADAEAPVPAILDMLSQLAEDAADPAASGMLVELLRRVDHDPELLAVVMRTAEVIREGLATLIARGIADGDIDAELEPAGTATWLQAVVDATYLNASPGHSPLPELRRTALGYLAPRWKEETKTP</sequence>
<evidence type="ECO:0000256" key="3">
    <source>
        <dbReference type="ARBA" id="ARBA00023125"/>
    </source>
</evidence>
<dbReference type="EMBL" id="FMZE01000012">
    <property type="protein sequence ID" value="SDD77529.1"/>
    <property type="molecule type" value="Genomic_DNA"/>
</dbReference>
<dbReference type="SUPFAM" id="SSF46689">
    <property type="entry name" value="Homeodomain-like"/>
    <property type="match status" value="1"/>
</dbReference>
<keyword evidence="2" id="KW-0805">Transcription regulation</keyword>
<dbReference type="STRING" id="530584.SAMN05421630_11294"/>
<protein>
    <submittedName>
        <fullName evidence="5">DNA-binding transcriptional regulator, AcrR family</fullName>
    </submittedName>
</protein>
<dbReference type="GO" id="GO:0000976">
    <property type="term" value="F:transcription cis-regulatory region binding"/>
    <property type="evidence" value="ECO:0007669"/>
    <property type="project" value="TreeGrafter"/>
</dbReference>
<dbReference type="InterPro" id="IPR050109">
    <property type="entry name" value="HTH-type_TetR-like_transc_reg"/>
</dbReference>
<dbReference type="InterPro" id="IPR009057">
    <property type="entry name" value="Homeodomain-like_sf"/>
</dbReference>
<evidence type="ECO:0000256" key="1">
    <source>
        <dbReference type="ARBA" id="ARBA00022491"/>
    </source>
</evidence>
<keyword evidence="6" id="KW-1185">Reference proteome</keyword>
<dbReference type="SUPFAM" id="SSF48498">
    <property type="entry name" value="Tetracyclin repressor-like, C-terminal domain"/>
    <property type="match status" value="1"/>
</dbReference>
<keyword evidence="3 5" id="KW-0238">DNA-binding</keyword>
<keyword evidence="4" id="KW-0804">Transcription</keyword>
<dbReference type="Pfam" id="PF00440">
    <property type="entry name" value="TetR_N"/>
    <property type="match status" value="1"/>
</dbReference>
<dbReference type="Pfam" id="PF13977">
    <property type="entry name" value="TetR_C_6"/>
    <property type="match status" value="1"/>
</dbReference>
<dbReference type="InterPro" id="IPR036271">
    <property type="entry name" value="Tet_transcr_reg_TetR-rel_C_sf"/>
</dbReference>
<dbReference type="InterPro" id="IPR039538">
    <property type="entry name" value="BetI_C"/>
</dbReference>
<proteinExistence type="predicted"/>
<evidence type="ECO:0000256" key="4">
    <source>
        <dbReference type="ARBA" id="ARBA00023163"/>
    </source>
</evidence>
<dbReference type="PANTHER" id="PTHR30055">
    <property type="entry name" value="HTH-TYPE TRANSCRIPTIONAL REGULATOR RUTR"/>
    <property type="match status" value="1"/>
</dbReference>
<evidence type="ECO:0000313" key="6">
    <source>
        <dbReference type="Proteomes" id="UP000199494"/>
    </source>
</evidence>
<dbReference type="KEGG" id="pmad:BAY61_21990"/>
<name>A0A222VTF8_9PSEU</name>
<organism evidence="5 6">
    <name type="scientific">Prauserella marina</name>
    <dbReference type="NCBI Taxonomy" id="530584"/>
    <lineage>
        <taxon>Bacteria</taxon>
        <taxon>Bacillati</taxon>
        <taxon>Actinomycetota</taxon>
        <taxon>Actinomycetes</taxon>
        <taxon>Pseudonocardiales</taxon>
        <taxon>Pseudonocardiaceae</taxon>
        <taxon>Prauserella</taxon>
    </lineage>
</organism>
<reference evidence="5 6" key="1">
    <citation type="submission" date="2016-10" db="EMBL/GenBank/DDBJ databases">
        <authorList>
            <person name="de Groot N.N."/>
        </authorList>
    </citation>
    <scope>NUCLEOTIDE SEQUENCE [LARGE SCALE GENOMIC DNA]</scope>
    <source>
        <strain evidence="5 6">CGMCC 4.5506</strain>
    </source>
</reference>
<dbReference type="InterPro" id="IPR001647">
    <property type="entry name" value="HTH_TetR"/>
</dbReference>
<dbReference type="RefSeq" id="WP_170140303.1">
    <property type="nucleotide sequence ID" value="NZ_CP016353.1"/>
</dbReference>
<dbReference type="AlphaFoldDB" id="A0A222VTF8"/>
<dbReference type="PRINTS" id="PR00455">
    <property type="entry name" value="HTHTETR"/>
</dbReference>
<evidence type="ECO:0000256" key="2">
    <source>
        <dbReference type="ARBA" id="ARBA00023015"/>
    </source>
</evidence>
<keyword evidence="1" id="KW-0678">Repressor</keyword>
<evidence type="ECO:0000313" key="5">
    <source>
        <dbReference type="EMBL" id="SDD77529.1"/>
    </source>
</evidence>
<dbReference type="Proteomes" id="UP000199494">
    <property type="component" value="Unassembled WGS sequence"/>
</dbReference>
<accession>A0A222VTF8</accession>